<evidence type="ECO:0000313" key="2">
    <source>
        <dbReference type="Proteomes" id="UP001108027"/>
    </source>
</evidence>
<proteinExistence type="predicted"/>
<sequence length="141" mass="16120">MKRPFRFLAIVGLLILSLVAAWRGGLLPGVPAPWHDDLRILHEERDGTRVMVIELRNTDTRTRWHSEGEDHRIDIRRRGPTLYELDIAQLYDGVDPPLQRRMQSALQLEPGRTEVGGFRFTEPGKPVQRQVVEILLPAPAS</sequence>
<name>A0A9Q3YQW6_9GAMM</name>
<dbReference type="EMBL" id="JAJGNA010000004">
    <property type="protein sequence ID" value="MCC4307983.1"/>
    <property type="molecule type" value="Genomic_DNA"/>
</dbReference>
<organism evidence="1 2">
    <name type="scientific">Alloalcanivorax marinus</name>
    <dbReference type="NCBI Taxonomy" id="1177169"/>
    <lineage>
        <taxon>Bacteria</taxon>
        <taxon>Pseudomonadati</taxon>
        <taxon>Pseudomonadota</taxon>
        <taxon>Gammaproteobacteria</taxon>
        <taxon>Oceanospirillales</taxon>
        <taxon>Alcanivoracaceae</taxon>
        <taxon>Alloalcanivorax</taxon>
    </lineage>
</organism>
<comment type="caution">
    <text evidence="1">The sequence shown here is derived from an EMBL/GenBank/DDBJ whole genome shotgun (WGS) entry which is preliminary data.</text>
</comment>
<keyword evidence="2" id="KW-1185">Reference proteome</keyword>
<accession>A0A9Q3YQW6</accession>
<evidence type="ECO:0000313" key="1">
    <source>
        <dbReference type="EMBL" id="MCC4307983.1"/>
    </source>
</evidence>
<protein>
    <submittedName>
        <fullName evidence="1">Uncharacterized protein</fullName>
    </submittedName>
</protein>
<dbReference type="RefSeq" id="WP_204430925.1">
    <property type="nucleotide sequence ID" value="NZ_ARXL01000002.1"/>
</dbReference>
<dbReference type="AlphaFoldDB" id="A0A9Q3YQW6"/>
<reference evidence="1" key="1">
    <citation type="submission" date="2021-10" db="EMBL/GenBank/DDBJ databases">
        <title>The diversity and Nitrogen Metabolism of Culturable Nitrate-Utilizing Bacteria Within the Oxygen Minimum Zone of the Changjiang (Yangtze River)Estuary.</title>
        <authorList>
            <person name="Zhang D."/>
            <person name="Zheng J."/>
            <person name="Liu S."/>
            <person name="He W."/>
        </authorList>
    </citation>
    <scope>NUCLEOTIDE SEQUENCE</scope>
    <source>
        <strain evidence="1">FXH-223</strain>
    </source>
</reference>
<gene>
    <name evidence="1" type="ORF">LL252_05310</name>
</gene>
<dbReference type="Proteomes" id="UP001108027">
    <property type="component" value="Unassembled WGS sequence"/>
</dbReference>